<reference evidence="1 2" key="1">
    <citation type="submission" date="2019-09" db="EMBL/GenBank/DDBJ databases">
        <title>Draft genome of the ectomycorrhizal ascomycete Sphaerosporella brunnea.</title>
        <authorList>
            <consortium name="DOE Joint Genome Institute"/>
            <person name="Benucci G.M."/>
            <person name="Marozzi G."/>
            <person name="Antonielli L."/>
            <person name="Sanchez S."/>
            <person name="Marco P."/>
            <person name="Wang X."/>
            <person name="Falini L.B."/>
            <person name="Barry K."/>
            <person name="Haridas S."/>
            <person name="Lipzen A."/>
            <person name="Labutti K."/>
            <person name="Grigoriev I.V."/>
            <person name="Murat C."/>
            <person name="Martin F."/>
            <person name="Albertini E."/>
            <person name="Donnini D."/>
            <person name="Bonito G."/>
        </authorList>
    </citation>
    <scope>NUCLEOTIDE SEQUENCE [LARGE SCALE GENOMIC DNA]</scope>
    <source>
        <strain evidence="1 2">Sb_GMNB300</strain>
    </source>
</reference>
<organism evidence="1 2">
    <name type="scientific">Sphaerosporella brunnea</name>
    <dbReference type="NCBI Taxonomy" id="1250544"/>
    <lineage>
        <taxon>Eukaryota</taxon>
        <taxon>Fungi</taxon>
        <taxon>Dikarya</taxon>
        <taxon>Ascomycota</taxon>
        <taxon>Pezizomycotina</taxon>
        <taxon>Pezizomycetes</taxon>
        <taxon>Pezizales</taxon>
        <taxon>Pyronemataceae</taxon>
        <taxon>Sphaerosporella</taxon>
    </lineage>
</organism>
<evidence type="ECO:0000313" key="2">
    <source>
        <dbReference type="Proteomes" id="UP000326924"/>
    </source>
</evidence>
<accession>A0A5J5F0A4</accession>
<evidence type="ECO:0000313" key="1">
    <source>
        <dbReference type="EMBL" id="KAA8908463.1"/>
    </source>
</evidence>
<comment type="caution">
    <text evidence="1">The sequence shown here is derived from an EMBL/GenBank/DDBJ whole genome shotgun (WGS) entry which is preliminary data.</text>
</comment>
<sequence>MLWLMSCRIWFRNTRGARPKIRATALEKSRKQATESYLHQRYRQECPIGYRAFQPLRGFLSVSGSHIGSTTTKSPRYPSFLLESRAGWETAKNGWQPPRELPPPPTSITRNLKLVEMVRVLGSEDKAHLHLRVPAGECFCSPAQFLSFDSFPSRTRHPLPQQNSSATSLGDTPGGFPIQKKYIYRRYDCYSFEWYLQTVAECRWLL</sequence>
<dbReference type="Proteomes" id="UP000326924">
    <property type="component" value="Unassembled WGS sequence"/>
</dbReference>
<keyword evidence="2" id="KW-1185">Reference proteome</keyword>
<dbReference type="AlphaFoldDB" id="A0A5J5F0A4"/>
<name>A0A5J5F0A4_9PEZI</name>
<dbReference type="EMBL" id="VXIS01000068">
    <property type="protein sequence ID" value="KAA8908463.1"/>
    <property type="molecule type" value="Genomic_DNA"/>
</dbReference>
<gene>
    <name evidence="1" type="ORF">FN846DRAFT_660145</name>
</gene>
<protein>
    <submittedName>
        <fullName evidence="1">Uncharacterized protein</fullName>
    </submittedName>
</protein>
<dbReference type="InParanoid" id="A0A5J5F0A4"/>
<proteinExistence type="predicted"/>